<dbReference type="RefSeq" id="XP_001448890.1">
    <property type="nucleotide sequence ID" value="XM_001448853.1"/>
</dbReference>
<feature type="signal peptide" evidence="5">
    <location>
        <begin position="1"/>
        <end position="19"/>
    </location>
</feature>
<keyword evidence="4" id="KW-0472">Membrane</keyword>
<dbReference type="GO" id="GO:0030122">
    <property type="term" value="C:AP-2 adaptor complex"/>
    <property type="evidence" value="ECO:0000318"/>
    <property type="project" value="GO_Central"/>
</dbReference>
<proteinExistence type="predicted"/>
<dbReference type="eggNOG" id="KOG1077">
    <property type="taxonomic scope" value="Eukaryota"/>
</dbReference>
<keyword evidence="2" id="KW-0813">Transport</keyword>
<dbReference type="GO" id="GO:0072583">
    <property type="term" value="P:clathrin-dependent endocytosis"/>
    <property type="evidence" value="ECO:0000318"/>
    <property type="project" value="GO_Central"/>
</dbReference>
<dbReference type="Gene3D" id="1.25.10.10">
    <property type="entry name" value="Leucine-rich Repeat Variant"/>
    <property type="match status" value="1"/>
</dbReference>
<keyword evidence="5" id="KW-0732">Signal</keyword>
<evidence type="ECO:0000256" key="5">
    <source>
        <dbReference type="SAM" id="SignalP"/>
    </source>
</evidence>
<dbReference type="InterPro" id="IPR016024">
    <property type="entry name" value="ARM-type_fold"/>
</dbReference>
<keyword evidence="8" id="KW-1185">Reference proteome</keyword>
<comment type="subcellular location">
    <subcellularLocation>
        <location evidence="1">Endomembrane system</location>
    </subcellularLocation>
</comment>
<accession>A0DEM6</accession>
<dbReference type="KEGG" id="ptm:GSPATT00016319001"/>
<evidence type="ECO:0000256" key="4">
    <source>
        <dbReference type="ARBA" id="ARBA00023136"/>
    </source>
</evidence>
<sequence length="383" mass="43865">MRMGMIIISLLWRCQFAYLKILKINQVMSTNMRGLNTFITDIQEKRVEKELQKIRGKFTSQKGLASYQKKKYVWKLLYINILGYEVDFGLQACAFLINSSKFSEKYTGYVATSILVSEKTHDSPTQAAHSIRVDLQSAYEIIQSFALTMVGTQAPQELVNALHQDVQKLALTEPRSTFHVRKKAFACLLRMYRKYQDKFQPSQQAQVIYVQLIQRYPTLGFMTAVTSLLVGTCQLDNPSIFEDCTPKLINLLHRIAIQKDSPVDYNYYATPAPWLQVKILKALSFFSTPPPSTDSHRQLTECLTKIIKKKNRNHGILFEAANLIITYNGAFGMELKNDILKLLGIFISVKEPNLRYLGLETMCKFVKLAGDTQEDHLNTIFKS</sequence>
<evidence type="ECO:0000313" key="7">
    <source>
        <dbReference type="EMBL" id="CAK81493.1"/>
    </source>
</evidence>
<dbReference type="GO" id="GO:0006886">
    <property type="term" value="P:intracellular protein transport"/>
    <property type="evidence" value="ECO:0007669"/>
    <property type="project" value="InterPro"/>
</dbReference>
<name>A0DEM6_PARTE</name>
<feature type="domain" description="Clathrin/coatomer adaptor adaptin-like N-terminal" evidence="6">
    <location>
        <begin position="44"/>
        <end position="378"/>
    </location>
</feature>
<dbReference type="PANTHER" id="PTHR22780">
    <property type="entry name" value="ADAPTIN, ALPHA/GAMMA/EPSILON"/>
    <property type="match status" value="1"/>
</dbReference>
<dbReference type="GeneID" id="5034675"/>
<feature type="chain" id="PRO_5002623931" description="Clathrin/coatomer adaptor adaptin-like N-terminal domain-containing protein" evidence="5">
    <location>
        <begin position="20"/>
        <end position="383"/>
    </location>
</feature>
<dbReference type="Proteomes" id="UP000000600">
    <property type="component" value="Unassembled WGS sequence"/>
</dbReference>
<evidence type="ECO:0000256" key="3">
    <source>
        <dbReference type="ARBA" id="ARBA00022927"/>
    </source>
</evidence>
<protein>
    <recommendedName>
        <fullName evidence="6">Clathrin/coatomer adaptor adaptin-like N-terminal domain-containing protein</fullName>
    </recommendedName>
</protein>
<dbReference type="InParanoid" id="A0DEM6"/>
<evidence type="ECO:0000256" key="1">
    <source>
        <dbReference type="ARBA" id="ARBA00004308"/>
    </source>
</evidence>
<gene>
    <name evidence="7" type="ORF">GSPATT00016319001</name>
</gene>
<dbReference type="InterPro" id="IPR050840">
    <property type="entry name" value="Adaptor_Complx_Large_Subunit"/>
</dbReference>
<evidence type="ECO:0000313" key="8">
    <source>
        <dbReference type="Proteomes" id="UP000000600"/>
    </source>
</evidence>
<dbReference type="InterPro" id="IPR011989">
    <property type="entry name" value="ARM-like"/>
</dbReference>
<dbReference type="STRING" id="5888.A0DEM6"/>
<dbReference type="OMA" id="AHEYDIS"/>
<dbReference type="EMBL" id="CT868407">
    <property type="protein sequence ID" value="CAK81493.1"/>
    <property type="molecule type" value="Genomic_DNA"/>
</dbReference>
<dbReference type="OrthoDB" id="413467at2759"/>
<evidence type="ECO:0000259" key="6">
    <source>
        <dbReference type="Pfam" id="PF01602"/>
    </source>
</evidence>
<dbReference type="InterPro" id="IPR002553">
    <property type="entry name" value="Clathrin/coatomer_adapt-like_N"/>
</dbReference>
<keyword evidence="3" id="KW-0653">Protein transport</keyword>
<dbReference type="SUPFAM" id="SSF48371">
    <property type="entry name" value="ARM repeat"/>
    <property type="match status" value="1"/>
</dbReference>
<dbReference type="HOGENOM" id="CLU_003824_5_2_1"/>
<dbReference type="GO" id="GO:0035615">
    <property type="term" value="F:clathrin adaptor activity"/>
    <property type="evidence" value="ECO:0000318"/>
    <property type="project" value="GO_Central"/>
</dbReference>
<reference evidence="7 8" key="1">
    <citation type="journal article" date="2006" name="Nature">
        <title>Global trends of whole-genome duplications revealed by the ciliate Paramecium tetraurelia.</title>
        <authorList>
            <consortium name="Genoscope"/>
            <person name="Aury J.-M."/>
            <person name="Jaillon O."/>
            <person name="Duret L."/>
            <person name="Noel B."/>
            <person name="Jubin C."/>
            <person name="Porcel B.M."/>
            <person name="Segurens B."/>
            <person name="Daubin V."/>
            <person name="Anthouard V."/>
            <person name="Aiach N."/>
            <person name="Arnaiz O."/>
            <person name="Billaut A."/>
            <person name="Beisson J."/>
            <person name="Blanc I."/>
            <person name="Bouhouche K."/>
            <person name="Camara F."/>
            <person name="Duharcourt S."/>
            <person name="Guigo R."/>
            <person name="Gogendeau D."/>
            <person name="Katinka M."/>
            <person name="Keller A.-M."/>
            <person name="Kissmehl R."/>
            <person name="Klotz C."/>
            <person name="Koll F."/>
            <person name="Le Moue A."/>
            <person name="Lepere C."/>
            <person name="Malinsky S."/>
            <person name="Nowacki M."/>
            <person name="Nowak J.K."/>
            <person name="Plattner H."/>
            <person name="Poulain J."/>
            <person name="Ruiz F."/>
            <person name="Serrano V."/>
            <person name="Zagulski M."/>
            <person name="Dessen P."/>
            <person name="Betermier M."/>
            <person name="Weissenbach J."/>
            <person name="Scarpelli C."/>
            <person name="Schachter V."/>
            <person name="Sperling L."/>
            <person name="Meyer E."/>
            <person name="Cohen J."/>
            <person name="Wincker P."/>
        </authorList>
    </citation>
    <scope>NUCLEOTIDE SEQUENCE [LARGE SCALE GENOMIC DNA]</scope>
    <source>
        <strain evidence="7 8">Stock d4-2</strain>
    </source>
</reference>
<dbReference type="AlphaFoldDB" id="A0DEM6"/>
<dbReference type="Pfam" id="PF01602">
    <property type="entry name" value="Adaptin_N"/>
    <property type="match status" value="1"/>
</dbReference>
<evidence type="ECO:0000256" key="2">
    <source>
        <dbReference type="ARBA" id="ARBA00022448"/>
    </source>
</evidence>
<organism evidence="7 8">
    <name type="scientific">Paramecium tetraurelia</name>
    <dbReference type="NCBI Taxonomy" id="5888"/>
    <lineage>
        <taxon>Eukaryota</taxon>
        <taxon>Sar</taxon>
        <taxon>Alveolata</taxon>
        <taxon>Ciliophora</taxon>
        <taxon>Intramacronucleata</taxon>
        <taxon>Oligohymenophorea</taxon>
        <taxon>Peniculida</taxon>
        <taxon>Parameciidae</taxon>
        <taxon>Paramecium</taxon>
    </lineage>
</organism>